<dbReference type="InterPro" id="IPR050297">
    <property type="entry name" value="LipidA_mod_glycosyltrf_83"/>
</dbReference>
<reference evidence="10" key="1">
    <citation type="submission" date="2018-05" db="EMBL/GenBank/DDBJ databases">
        <authorList>
            <person name="Lanie J.A."/>
            <person name="Ng W.-L."/>
            <person name="Kazmierczak K.M."/>
            <person name="Andrzejewski T.M."/>
            <person name="Davidsen T.M."/>
            <person name="Wayne K.J."/>
            <person name="Tettelin H."/>
            <person name="Glass J.I."/>
            <person name="Rusch D."/>
            <person name="Podicherti R."/>
            <person name="Tsui H.-C.T."/>
            <person name="Winkler M.E."/>
        </authorList>
    </citation>
    <scope>NUCLEOTIDE SEQUENCE</scope>
</reference>
<keyword evidence="6 8" id="KW-1133">Transmembrane helix</keyword>
<evidence type="ECO:0000256" key="2">
    <source>
        <dbReference type="ARBA" id="ARBA00022475"/>
    </source>
</evidence>
<dbReference type="GO" id="GO:0010041">
    <property type="term" value="P:response to iron(III) ion"/>
    <property type="evidence" value="ECO:0007669"/>
    <property type="project" value="TreeGrafter"/>
</dbReference>
<keyword evidence="5 8" id="KW-0812">Transmembrane</keyword>
<sequence length="96" mass="10636">MLVIVLACLFRTANFNVVPLFSDTANYARISAEIAEGDYWLTGPNASDKPPVYFYVQAFFFALFGVHETVALFTSFIAGLLSVVLVYVISKHLHGE</sequence>
<organism evidence="10">
    <name type="scientific">marine metagenome</name>
    <dbReference type="NCBI Taxonomy" id="408172"/>
    <lineage>
        <taxon>unclassified sequences</taxon>
        <taxon>metagenomes</taxon>
        <taxon>ecological metagenomes</taxon>
    </lineage>
</organism>
<evidence type="ECO:0000313" key="10">
    <source>
        <dbReference type="EMBL" id="SVB84805.1"/>
    </source>
</evidence>
<feature type="non-terminal residue" evidence="10">
    <location>
        <position position="96"/>
    </location>
</feature>
<name>A0A382HCJ7_9ZZZZ</name>
<evidence type="ECO:0000259" key="9">
    <source>
        <dbReference type="Pfam" id="PF13231"/>
    </source>
</evidence>
<dbReference type="GO" id="GO:0008610">
    <property type="term" value="P:lipid biosynthetic process"/>
    <property type="evidence" value="ECO:0007669"/>
    <property type="project" value="UniProtKB-ARBA"/>
</dbReference>
<dbReference type="Pfam" id="PF13231">
    <property type="entry name" value="PMT_2"/>
    <property type="match status" value="1"/>
</dbReference>
<dbReference type="GO" id="GO:0016763">
    <property type="term" value="F:pentosyltransferase activity"/>
    <property type="evidence" value="ECO:0007669"/>
    <property type="project" value="TreeGrafter"/>
</dbReference>
<evidence type="ECO:0000256" key="1">
    <source>
        <dbReference type="ARBA" id="ARBA00004651"/>
    </source>
</evidence>
<dbReference type="InterPro" id="IPR038731">
    <property type="entry name" value="RgtA/B/C-like"/>
</dbReference>
<dbReference type="EMBL" id="UINC01060372">
    <property type="protein sequence ID" value="SVB84805.1"/>
    <property type="molecule type" value="Genomic_DNA"/>
</dbReference>
<evidence type="ECO:0000256" key="3">
    <source>
        <dbReference type="ARBA" id="ARBA00022676"/>
    </source>
</evidence>
<protein>
    <recommendedName>
        <fullName evidence="9">Glycosyltransferase RgtA/B/C/D-like domain-containing protein</fullName>
    </recommendedName>
</protein>
<keyword evidence="3" id="KW-0328">Glycosyltransferase</keyword>
<comment type="subcellular location">
    <subcellularLocation>
        <location evidence="1">Cell membrane</location>
        <topology evidence="1">Multi-pass membrane protein</topology>
    </subcellularLocation>
</comment>
<feature type="domain" description="Glycosyltransferase RgtA/B/C/D-like" evidence="9">
    <location>
        <begin position="48"/>
        <end position="94"/>
    </location>
</feature>
<evidence type="ECO:0000256" key="5">
    <source>
        <dbReference type="ARBA" id="ARBA00022692"/>
    </source>
</evidence>
<evidence type="ECO:0000256" key="4">
    <source>
        <dbReference type="ARBA" id="ARBA00022679"/>
    </source>
</evidence>
<keyword evidence="7 8" id="KW-0472">Membrane</keyword>
<feature type="transmembrane region" description="Helical" evidence="8">
    <location>
        <begin position="58"/>
        <end position="89"/>
    </location>
</feature>
<evidence type="ECO:0000256" key="8">
    <source>
        <dbReference type="SAM" id="Phobius"/>
    </source>
</evidence>
<keyword evidence="2" id="KW-1003">Cell membrane</keyword>
<keyword evidence="4" id="KW-0808">Transferase</keyword>
<evidence type="ECO:0000256" key="7">
    <source>
        <dbReference type="ARBA" id="ARBA00023136"/>
    </source>
</evidence>
<dbReference type="PANTHER" id="PTHR33908:SF3">
    <property type="entry name" value="UNDECAPRENYL PHOSPHATE-ALPHA-4-AMINO-4-DEOXY-L-ARABINOSE ARABINOSYL TRANSFERASE"/>
    <property type="match status" value="1"/>
</dbReference>
<gene>
    <name evidence="10" type="ORF">METZ01_LOCUS237659</name>
</gene>
<accession>A0A382HCJ7</accession>
<proteinExistence type="predicted"/>
<dbReference type="PANTHER" id="PTHR33908">
    <property type="entry name" value="MANNOSYLTRANSFERASE YKCB-RELATED"/>
    <property type="match status" value="1"/>
</dbReference>
<dbReference type="AlphaFoldDB" id="A0A382HCJ7"/>
<evidence type="ECO:0000256" key="6">
    <source>
        <dbReference type="ARBA" id="ARBA00022989"/>
    </source>
</evidence>
<dbReference type="GO" id="GO:0005886">
    <property type="term" value="C:plasma membrane"/>
    <property type="evidence" value="ECO:0007669"/>
    <property type="project" value="UniProtKB-SubCell"/>
</dbReference>